<evidence type="ECO:0000313" key="2">
    <source>
        <dbReference type="EMBL" id="ADI55415.1"/>
    </source>
</evidence>
<dbReference type="Proteomes" id="UP000201129">
    <property type="component" value="Segment"/>
</dbReference>
<dbReference type="Gene3D" id="3.40.50.300">
    <property type="entry name" value="P-loop containing nucleotide triphosphate hydrolases"/>
    <property type="match status" value="1"/>
</dbReference>
<gene>
    <name evidence="2" type="primary">nrdC.10</name>
</gene>
<protein>
    <submittedName>
        <fullName evidence="2">Uncharacterized protein nrdC.10</fullName>
    </submittedName>
</protein>
<keyword evidence="3" id="KW-1185">Reference proteome</keyword>
<reference evidence="2 3" key="1">
    <citation type="journal article" date="2011" name="Arch. Virol.">
        <title>The complete genome sequence of a novel T4-like bacteriophage, IME08.</title>
        <authorList>
            <person name="Jiang H."/>
            <person name="Jiang X."/>
            <person name="Wang S."/>
            <person name="Li C."/>
            <person name="Chen B."/>
            <person name="An X."/>
            <person name="Mi Z."/>
            <person name="Chen J."/>
            <person name="Tong Y."/>
        </authorList>
    </citation>
    <scope>NUCLEOTIDE SEQUENCE [LARGE SCALE GENOMIC DNA]</scope>
</reference>
<evidence type="ECO:0000313" key="3">
    <source>
        <dbReference type="Proteomes" id="UP000201129"/>
    </source>
</evidence>
<name>D7RM99_9CAUD</name>
<proteinExistence type="predicted"/>
<dbReference type="InterPro" id="IPR003593">
    <property type="entry name" value="AAA+_ATPase"/>
</dbReference>
<dbReference type="KEGG" id="vg:9384416"/>
<accession>D7RM99</accession>
<evidence type="ECO:0000259" key="1">
    <source>
        <dbReference type="SMART" id="SM00382"/>
    </source>
</evidence>
<dbReference type="EMBL" id="HM071924">
    <property type="protein sequence ID" value="ADI55415.1"/>
    <property type="molecule type" value="Genomic_DNA"/>
</dbReference>
<dbReference type="InterPro" id="IPR027417">
    <property type="entry name" value="P-loop_NTPase"/>
</dbReference>
<sequence>MGLVQKRVYTLVEHVIMDLSNLLSETENIMLTIKINKGIYRGNEISGTFMSSGKTWFPNKIHESEAHLGDGKVFVQIDGVERGVWVFKCDVEMEGAEAPAMVTESAEEMKHRINKRFKVMNMMTNGIIDGKIRSLIISGAAGIGKTYSLDKALQNAHENETIEYKSINGKISGIGLYEQLWNNRGPNSVLLIDDVDVFSDMDILNLLKAALDTGEKRKVCWSTSSSYLDDKNIDKEFEYEGTIVFITNVDIDRELERGTKLAPHLQALVSRSVYLDLGVHSNEEIMVRVEDVILSTDMMQNRGLTDAETYQALAWMKANVSRLRNVSLRTALYLADFIATDKNDWNEIAEVTLLK</sequence>
<dbReference type="GeneID" id="9384416"/>
<dbReference type="OrthoDB" id="8172at10239"/>
<dbReference type="RefSeq" id="YP_003734236.1">
    <property type="nucleotide sequence ID" value="NC_014260.1"/>
</dbReference>
<organism evidence="2 3">
    <name type="scientific">Escherichia phage IME08</name>
    <dbReference type="NCBI Taxonomy" id="698728"/>
    <lineage>
        <taxon>Viruses</taxon>
        <taxon>Duplodnaviria</taxon>
        <taxon>Heunggongvirae</taxon>
        <taxon>Uroviricota</taxon>
        <taxon>Caudoviricetes</taxon>
        <taxon>Pantevenvirales</taxon>
        <taxon>Straboviridae</taxon>
        <taxon>Tevenvirinae</taxon>
        <taxon>Dhakavirus</taxon>
        <taxon>Dhakavirus ime08</taxon>
    </lineage>
</organism>
<reference evidence="2 3" key="2">
    <citation type="journal article" date="2011" name="Virol. J.">
        <title>Sequence characteristics of T4-like bacteriophage IME08 benome termini revealed by high throughput sequencing.</title>
        <authorList>
            <person name="Jiang X."/>
            <person name="Jiang H."/>
            <person name="Li C."/>
            <person name="Wang S."/>
            <person name="Mi Z."/>
            <person name="An X."/>
            <person name="Chen J."/>
            <person name="Tong Y."/>
        </authorList>
    </citation>
    <scope>NUCLEOTIDE SEQUENCE [LARGE SCALE GENOMIC DNA]</scope>
</reference>
<dbReference type="SMART" id="SM00382">
    <property type="entry name" value="AAA"/>
    <property type="match status" value="1"/>
</dbReference>
<dbReference type="SUPFAM" id="SSF52540">
    <property type="entry name" value="P-loop containing nucleoside triphosphate hydrolases"/>
    <property type="match status" value="1"/>
</dbReference>
<feature type="domain" description="AAA+ ATPase" evidence="1">
    <location>
        <begin position="131"/>
        <end position="271"/>
    </location>
</feature>